<reference evidence="5 6" key="1">
    <citation type="submission" date="2017-08" db="EMBL/GenBank/DDBJ databases">
        <title>Infants hospitalized years apart are colonized by the same room-sourced microbial strains.</title>
        <authorList>
            <person name="Brooks B."/>
            <person name="Olm M.R."/>
            <person name="Firek B.A."/>
            <person name="Baker R."/>
            <person name="Thomas B.C."/>
            <person name="Morowitz M.J."/>
            <person name="Banfield J.F."/>
        </authorList>
    </citation>
    <scope>NUCLEOTIDE SEQUENCE [LARGE SCALE GENOMIC DNA]</scope>
    <source>
        <strain evidence="5">S2_005_003_R2_41</strain>
    </source>
</reference>
<dbReference type="PROSITE" id="PS50887">
    <property type="entry name" value="GGDEF"/>
    <property type="match status" value="1"/>
</dbReference>
<keyword evidence="3" id="KW-1133">Transmembrane helix</keyword>
<evidence type="ECO:0000256" key="2">
    <source>
        <dbReference type="ARBA" id="ARBA00034247"/>
    </source>
</evidence>
<comment type="catalytic activity">
    <reaction evidence="2">
        <text>2 GTP = 3',3'-c-di-GMP + 2 diphosphate</text>
        <dbReference type="Rhea" id="RHEA:24898"/>
        <dbReference type="ChEBI" id="CHEBI:33019"/>
        <dbReference type="ChEBI" id="CHEBI:37565"/>
        <dbReference type="ChEBI" id="CHEBI:58805"/>
        <dbReference type="EC" id="2.7.7.65"/>
    </reaction>
</comment>
<sequence length="392" mass="42718">MAATRMPASPANQMLRPIARVLLLTQLVALFLVAAGSALLVMTASRYQSASRWVQHTYEALDEIATVRTEVLRGSLALRNYAISPEAAYLARTRAAARNATDASQRLEVLVQDGGTQAGRAFALRAEVAELVGWMSSSAVIAERDGQAALLASLRPRVEQDSAKVLRELLAEIEAQERLLLQTRSNERAAEYRRLLVGAGMVAGAFSVFLIWSVVYASSLLRRSKASIQGLKESADLDPLTGLLNRRALDEQFERHYESPLTVVALDFDNFKAVNDAYGHEAGDEVLRVSANRLRRECRDNDLIARVGGDEFVLVLTGVSDVEAARRVCGRLKQAIRAPIQLQAARVQIGASMGFEISPGGAMLKDLLATADAAAYHEKFHRKAAPLALVRN</sequence>
<dbReference type="PANTHER" id="PTHR45138">
    <property type="entry name" value="REGULATORY COMPONENTS OF SENSORY TRANSDUCTION SYSTEM"/>
    <property type="match status" value="1"/>
</dbReference>
<dbReference type="SMART" id="SM00267">
    <property type="entry name" value="GGDEF"/>
    <property type="match status" value="1"/>
</dbReference>
<dbReference type="EMBL" id="QFPP01000069">
    <property type="protein sequence ID" value="PZQ75930.1"/>
    <property type="molecule type" value="Genomic_DNA"/>
</dbReference>
<dbReference type="InterPro" id="IPR007891">
    <property type="entry name" value="CHASE3"/>
</dbReference>
<dbReference type="Pfam" id="PF05227">
    <property type="entry name" value="CHASE3"/>
    <property type="match status" value="1"/>
</dbReference>
<dbReference type="Proteomes" id="UP000249135">
    <property type="component" value="Unassembled WGS sequence"/>
</dbReference>
<dbReference type="EC" id="2.7.7.65" evidence="1"/>
<dbReference type="CDD" id="cd01949">
    <property type="entry name" value="GGDEF"/>
    <property type="match status" value="1"/>
</dbReference>
<evidence type="ECO:0000256" key="1">
    <source>
        <dbReference type="ARBA" id="ARBA00012528"/>
    </source>
</evidence>
<dbReference type="PANTHER" id="PTHR45138:SF9">
    <property type="entry name" value="DIGUANYLATE CYCLASE DGCM-RELATED"/>
    <property type="match status" value="1"/>
</dbReference>
<accession>A0A2W5SM58</accession>
<dbReference type="AlphaFoldDB" id="A0A2W5SM58"/>
<feature type="transmembrane region" description="Helical" evidence="3">
    <location>
        <begin position="195"/>
        <end position="217"/>
    </location>
</feature>
<evidence type="ECO:0000259" key="4">
    <source>
        <dbReference type="PROSITE" id="PS50887"/>
    </source>
</evidence>
<proteinExistence type="predicted"/>
<evidence type="ECO:0000256" key="3">
    <source>
        <dbReference type="SAM" id="Phobius"/>
    </source>
</evidence>
<dbReference type="InterPro" id="IPR000160">
    <property type="entry name" value="GGDEF_dom"/>
</dbReference>
<dbReference type="NCBIfam" id="TIGR00254">
    <property type="entry name" value="GGDEF"/>
    <property type="match status" value="1"/>
</dbReference>
<dbReference type="InterPro" id="IPR043128">
    <property type="entry name" value="Rev_trsase/Diguanyl_cyclase"/>
</dbReference>
<dbReference type="InterPro" id="IPR029787">
    <property type="entry name" value="Nucleotide_cyclase"/>
</dbReference>
<organism evidence="5 6">
    <name type="scientific">Variovorax paradoxus</name>
    <dbReference type="NCBI Taxonomy" id="34073"/>
    <lineage>
        <taxon>Bacteria</taxon>
        <taxon>Pseudomonadati</taxon>
        <taxon>Pseudomonadota</taxon>
        <taxon>Betaproteobacteria</taxon>
        <taxon>Burkholderiales</taxon>
        <taxon>Comamonadaceae</taxon>
        <taxon>Variovorax</taxon>
    </lineage>
</organism>
<feature type="domain" description="GGDEF" evidence="4">
    <location>
        <begin position="259"/>
        <end position="392"/>
    </location>
</feature>
<evidence type="ECO:0000313" key="5">
    <source>
        <dbReference type="EMBL" id="PZQ75930.1"/>
    </source>
</evidence>
<protein>
    <recommendedName>
        <fullName evidence="1">diguanylate cyclase</fullName>
        <ecNumber evidence="1">2.7.7.65</ecNumber>
    </recommendedName>
</protein>
<dbReference type="GO" id="GO:0052621">
    <property type="term" value="F:diguanylate cyclase activity"/>
    <property type="evidence" value="ECO:0007669"/>
    <property type="project" value="UniProtKB-EC"/>
</dbReference>
<dbReference type="InterPro" id="IPR050469">
    <property type="entry name" value="Diguanylate_Cyclase"/>
</dbReference>
<gene>
    <name evidence="5" type="ORF">DI563_08320</name>
</gene>
<keyword evidence="3" id="KW-0812">Transmembrane</keyword>
<dbReference type="SUPFAM" id="SSF55073">
    <property type="entry name" value="Nucleotide cyclase"/>
    <property type="match status" value="1"/>
</dbReference>
<dbReference type="Pfam" id="PF00990">
    <property type="entry name" value="GGDEF"/>
    <property type="match status" value="1"/>
</dbReference>
<keyword evidence="3" id="KW-0472">Membrane</keyword>
<name>A0A2W5SM58_VARPD</name>
<evidence type="ECO:0000313" key="6">
    <source>
        <dbReference type="Proteomes" id="UP000249135"/>
    </source>
</evidence>
<dbReference type="Gene3D" id="3.30.70.270">
    <property type="match status" value="1"/>
</dbReference>
<comment type="caution">
    <text evidence="5">The sequence shown here is derived from an EMBL/GenBank/DDBJ whole genome shotgun (WGS) entry which is preliminary data.</text>
</comment>